<evidence type="ECO:0000313" key="4">
    <source>
        <dbReference type="Proteomes" id="UP000269041"/>
    </source>
</evidence>
<evidence type="ECO:0000256" key="1">
    <source>
        <dbReference type="SAM" id="SignalP"/>
    </source>
</evidence>
<dbReference type="Gene3D" id="3.40.190.10">
    <property type="entry name" value="Periplasmic binding protein-like II"/>
    <property type="match status" value="2"/>
</dbReference>
<protein>
    <submittedName>
        <fullName evidence="3">Transporter substrate-binding domain-containing protein</fullName>
    </submittedName>
</protein>
<feature type="domain" description="Solute-binding protein family 3/N-terminal" evidence="2">
    <location>
        <begin position="32"/>
        <end position="227"/>
    </location>
</feature>
<comment type="caution">
    <text evidence="3">The sequence shown here is derived from an EMBL/GenBank/DDBJ whole genome shotgun (WGS) entry which is preliminary data.</text>
</comment>
<evidence type="ECO:0000313" key="3">
    <source>
        <dbReference type="EMBL" id="RSD28533.1"/>
    </source>
</evidence>
<feature type="chain" id="PRO_5019098909" evidence="1">
    <location>
        <begin position="24"/>
        <end position="233"/>
    </location>
</feature>
<dbReference type="SUPFAM" id="SSF53850">
    <property type="entry name" value="Periplasmic binding protein-like II"/>
    <property type="match status" value="1"/>
</dbReference>
<dbReference type="OrthoDB" id="5453932at2"/>
<proteinExistence type="predicted"/>
<dbReference type="EMBL" id="RSFA01000155">
    <property type="protein sequence ID" value="RSD28533.1"/>
    <property type="molecule type" value="Genomic_DNA"/>
</dbReference>
<sequence>MKTKYFALCCLFIVLMNGSRAYAEYNMHFFLPNFPPYTMIDIEGSPTGIGLNAMKPILDSMRVNYTINVDSNHGRALSELKNNRSDGFFMASKNKERDQYAVFSSAVMYNNWVWIVLKENERDFRPSAQSNYVVASLLNTNTNHWLKKSGYTLTPPAWNIESLVKKLDSHEVDAILVAEVVFKHRYQNSDDYATILHEAKPFGVYISKAFISKHPKFMEKLNEAIEAHDVVAK</sequence>
<accession>A0A427TVN5</accession>
<dbReference type="Proteomes" id="UP000269041">
    <property type="component" value="Unassembled WGS sequence"/>
</dbReference>
<feature type="signal peptide" evidence="1">
    <location>
        <begin position="1"/>
        <end position="23"/>
    </location>
</feature>
<gene>
    <name evidence="3" type="ORF">EJA03_19180</name>
</gene>
<evidence type="ECO:0000259" key="2">
    <source>
        <dbReference type="Pfam" id="PF00497"/>
    </source>
</evidence>
<dbReference type="AlphaFoldDB" id="A0A427TVN5"/>
<dbReference type="InterPro" id="IPR001638">
    <property type="entry name" value="Solute-binding_3/MltF_N"/>
</dbReference>
<dbReference type="Pfam" id="PF00497">
    <property type="entry name" value="SBP_bac_3"/>
    <property type="match status" value="1"/>
</dbReference>
<name>A0A427TVN5_9VIBR</name>
<keyword evidence="4" id="KW-1185">Reference proteome</keyword>
<organism evidence="3 4">
    <name type="scientific">Vibrio pectenicida</name>
    <dbReference type="NCBI Taxonomy" id="62763"/>
    <lineage>
        <taxon>Bacteria</taxon>
        <taxon>Pseudomonadati</taxon>
        <taxon>Pseudomonadota</taxon>
        <taxon>Gammaproteobacteria</taxon>
        <taxon>Vibrionales</taxon>
        <taxon>Vibrionaceae</taxon>
        <taxon>Vibrio</taxon>
    </lineage>
</organism>
<reference evidence="3 4" key="1">
    <citation type="submission" date="2018-12" db="EMBL/GenBank/DDBJ databases">
        <title>Genomic taxonomy of the Vibrionaceae family.</title>
        <authorList>
            <person name="Gomez-Gil B."/>
            <person name="Enciso-Ibarra K."/>
        </authorList>
    </citation>
    <scope>NUCLEOTIDE SEQUENCE [LARGE SCALE GENOMIC DNA]</scope>
    <source>
        <strain evidence="3 4">CAIM 594</strain>
    </source>
</reference>
<keyword evidence="1" id="KW-0732">Signal</keyword>